<protein>
    <recommendedName>
        <fullName evidence="2">Mei2-like C-terminal RNA recognition motif domain-containing protein</fullName>
    </recommendedName>
</protein>
<name>A0A7J6MPW5_PEROL</name>
<evidence type="ECO:0000313" key="3">
    <source>
        <dbReference type="EMBL" id="KAF4671032.1"/>
    </source>
</evidence>
<dbReference type="Proteomes" id="UP000570595">
    <property type="component" value="Unassembled WGS sequence"/>
</dbReference>
<dbReference type="CDD" id="cd12277">
    <property type="entry name" value="RRM3_MEI2_EAR1_like"/>
    <property type="match status" value="1"/>
</dbReference>
<feature type="region of interest" description="Disordered" evidence="1">
    <location>
        <begin position="684"/>
        <end position="714"/>
    </location>
</feature>
<comment type="caution">
    <text evidence="4">The sequence shown here is derived from an EMBL/GenBank/DDBJ whole genome shotgun (WGS) entry which is preliminary data.</text>
</comment>
<dbReference type="InterPro" id="IPR035979">
    <property type="entry name" value="RBD_domain_sf"/>
</dbReference>
<evidence type="ECO:0000313" key="5">
    <source>
        <dbReference type="Proteomes" id="UP000570595"/>
    </source>
</evidence>
<dbReference type="Pfam" id="PF04059">
    <property type="entry name" value="RRM_2"/>
    <property type="match status" value="1"/>
</dbReference>
<dbReference type="InterPro" id="IPR007201">
    <property type="entry name" value="Mei2-like_Rrm_C"/>
</dbReference>
<feature type="domain" description="Mei2-like C-terminal RNA recognition motif" evidence="2">
    <location>
        <begin position="555"/>
        <end position="651"/>
    </location>
</feature>
<feature type="region of interest" description="Disordered" evidence="1">
    <location>
        <begin position="329"/>
        <end position="396"/>
    </location>
</feature>
<gene>
    <name evidence="4" type="ORF">FOL46_007397</name>
    <name evidence="3" type="ORF">FOZ61_006850</name>
</gene>
<evidence type="ECO:0000259" key="2">
    <source>
        <dbReference type="Pfam" id="PF04059"/>
    </source>
</evidence>
<dbReference type="SUPFAM" id="SSF54928">
    <property type="entry name" value="RNA-binding domain, RBD"/>
    <property type="match status" value="1"/>
</dbReference>
<dbReference type="EMBL" id="JABANN010000052">
    <property type="protein sequence ID" value="KAF4673357.1"/>
    <property type="molecule type" value="Genomic_DNA"/>
</dbReference>
<sequence>MTDNTPQTFRVRVSDLGSGEKTEFVRSAADIVYAQTLADRTKQFSRASEEFTGAMKQILDRRFGEDWNVCVGFKAGYALKSRKKESAIVLRSNTKDASQLLVVCWRSPAFEILDREVVRLQASEQVRAEEGTVEEVKGGESKRKVKVLQQPQVDDPTYSSDTTGVIEEVTKLAQSDELWPSDKQDLAIKIRQHLSARFGPCWHILTSDGEIMCRTVDKGVECSLTLQVGKTKVIIFRHIQPSTGLLASLSPSTLAEAMPTIMMVLLALVYIYHRGVCSNPTIAALLPDAALALCPSDDAWFTGVLYQVAGAVFVLSVVRKVMKVVGQATGRRRELHHMREQQQQPQESLVINPAHGGGSSGSPASRTKPSLDDASPPRQGSLARPMLLPGVMPRDGVITPPEFDENKAADMDTVGLGLNEVLGYYARQMAKIRTDMLAVSASQAVIEATTESDVSPATTADPPTPSTTRGDTPGRYSNLTWTPKQGNSGNAAAPRPPPPPPPTQGDHANRSWDQGGWNSGRKSHRSSSGGPGTPNGRISARLPSAKMAFTPNEKRTTLLMRNVPNDLNQEGLVDLILKICRQRGKNIRVNFFYAPMDSGTRRNLGYCFVNLQESIMAKDFEEIFTGLELRGAGRKRVDCQWAVLQGFAENVRHYKNSSTVMDKDSSYWPLIFGPDQRRQTFPPIMPDTSDATPSSKHSYPGNGTPMTPARPKGRIPAPQSIRIVGPPDALKPGPILMYLCKFGEVRELNSQNEVLIDDEGHSYSVADCSFGDSTTAERILSQRKHVINGFRVRIERSVLPDTRRMFY</sequence>
<dbReference type="Proteomes" id="UP000572268">
    <property type="component" value="Unassembled WGS sequence"/>
</dbReference>
<organism evidence="4 6">
    <name type="scientific">Perkinsus olseni</name>
    <name type="common">Perkinsus atlanticus</name>
    <dbReference type="NCBI Taxonomy" id="32597"/>
    <lineage>
        <taxon>Eukaryota</taxon>
        <taxon>Sar</taxon>
        <taxon>Alveolata</taxon>
        <taxon>Perkinsozoa</taxon>
        <taxon>Perkinsea</taxon>
        <taxon>Perkinsida</taxon>
        <taxon>Perkinsidae</taxon>
        <taxon>Perkinsus</taxon>
    </lineage>
</organism>
<reference evidence="5 6" key="1">
    <citation type="submission" date="2020-04" db="EMBL/GenBank/DDBJ databases">
        <title>Perkinsus olseni comparative genomics.</title>
        <authorList>
            <person name="Bogema D.R."/>
        </authorList>
    </citation>
    <scope>NUCLEOTIDE SEQUENCE [LARGE SCALE GENOMIC DNA]</scope>
    <source>
        <strain evidence="3">ATCC PRA-179</strain>
        <strain evidence="4">ATCC PRA-31</strain>
    </source>
</reference>
<dbReference type="EMBL" id="JABAHT010000004">
    <property type="protein sequence ID" value="KAF4671032.1"/>
    <property type="molecule type" value="Genomic_DNA"/>
</dbReference>
<dbReference type="OrthoDB" id="428395at2759"/>
<accession>A0A7J6MPW5</accession>
<feature type="compositionally biased region" description="Pro residues" evidence="1">
    <location>
        <begin position="494"/>
        <end position="503"/>
    </location>
</feature>
<evidence type="ECO:0000313" key="6">
    <source>
        <dbReference type="Proteomes" id="UP000572268"/>
    </source>
</evidence>
<feature type="compositionally biased region" description="Polar residues" evidence="1">
    <location>
        <begin position="475"/>
        <end position="490"/>
    </location>
</feature>
<feature type="region of interest" description="Disordered" evidence="1">
    <location>
        <begin position="447"/>
        <end position="546"/>
    </location>
</feature>
<dbReference type="AlphaFoldDB" id="A0A7J6MPW5"/>
<dbReference type="GO" id="GO:0003676">
    <property type="term" value="F:nucleic acid binding"/>
    <property type="evidence" value="ECO:0007669"/>
    <property type="project" value="InterPro"/>
</dbReference>
<proteinExistence type="predicted"/>
<evidence type="ECO:0000313" key="4">
    <source>
        <dbReference type="EMBL" id="KAF4673357.1"/>
    </source>
</evidence>
<evidence type="ECO:0000256" key="1">
    <source>
        <dbReference type="SAM" id="MobiDB-lite"/>
    </source>
</evidence>